<sequence>MRKEKYLYLYLLLFLLMTIGAFVWQMFFPNVAETFSVWRMSRGWQAEIALWNVGIDFGIVITLIRRNIEYAKILSLISVVLCILLGGHHLIYAVTATNGNITLHWMGAIEVLLIGGGTGIFALIKSDCFKKEARY</sequence>
<organism evidence="2 3">
    <name type="scientific">Lacrimispora xylanisolvens</name>
    <dbReference type="NCBI Taxonomy" id="384636"/>
    <lineage>
        <taxon>Bacteria</taxon>
        <taxon>Bacillati</taxon>
        <taxon>Bacillota</taxon>
        <taxon>Clostridia</taxon>
        <taxon>Lachnospirales</taxon>
        <taxon>Lachnospiraceae</taxon>
        <taxon>Lacrimispora</taxon>
    </lineage>
</organism>
<keyword evidence="1" id="KW-0812">Transmembrane</keyword>
<evidence type="ECO:0000313" key="2">
    <source>
        <dbReference type="EMBL" id="PPK80511.1"/>
    </source>
</evidence>
<comment type="caution">
    <text evidence="2">The sequence shown here is derived from an EMBL/GenBank/DDBJ whole genome shotgun (WGS) entry which is preliminary data.</text>
</comment>
<dbReference type="Proteomes" id="UP000237749">
    <property type="component" value="Unassembled WGS sequence"/>
</dbReference>
<evidence type="ECO:0000313" key="3">
    <source>
        <dbReference type="Proteomes" id="UP000237749"/>
    </source>
</evidence>
<evidence type="ECO:0000256" key="1">
    <source>
        <dbReference type="SAM" id="Phobius"/>
    </source>
</evidence>
<feature type="transmembrane region" description="Helical" evidence="1">
    <location>
        <begin position="103"/>
        <end position="124"/>
    </location>
</feature>
<reference evidence="2 3" key="1">
    <citation type="submission" date="2018-02" db="EMBL/GenBank/DDBJ databases">
        <title>Genomic Encyclopedia of Archaeal and Bacterial Type Strains, Phase II (KMG-II): from individual species to whole genera.</title>
        <authorList>
            <person name="Goeker M."/>
        </authorList>
    </citation>
    <scope>NUCLEOTIDE SEQUENCE [LARGE SCALE GENOMIC DNA]</scope>
    <source>
        <strain evidence="2 3">DSM 3808</strain>
    </source>
</reference>
<keyword evidence="1" id="KW-1133">Transmembrane helix</keyword>
<dbReference type="RefSeq" id="WP_104437211.1">
    <property type="nucleotide sequence ID" value="NZ_PTJA01000006.1"/>
</dbReference>
<protein>
    <submittedName>
        <fullName evidence="2">Uncharacterized protein</fullName>
    </submittedName>
</protein>
<dbReference type="EMBL" id="PTJA01000006">
    <property type="protein sequence ID" value="PPK80511.1"/>
    <property type="molecule type" value="Genomic_DNA"/>
</dbReference>
<accession>A0A2S6HSF4</accession>
<proteinExistence type="predicted"/>
<feature type="transmembrane region" description="Helical" evidence="1">
    <location>
        <begin position="48"/>
        <end position="64"/>
    </location>
</feature>
<feature type="transmembrane region" description="Helical" evidence="1">
    <location>
        <begin position="7"/>
        <end position="28"/>
    </location>
</feature>
<name>A0A2S6HSF4_9FIRM</name>
<keyword evidence="3" id="KW-1185">Reference proteome</keyword>
<dbReference type="OrthoDB" id="2236159at2"/>
<dbReference type="AlphaFoldDB" id="A0A2S6HSF4"/>
<feature type="transmembrane region" description="Helical" evidence="1">
    <location>
        <begin position="73"/>
        <end position="91"/>
    </location>
</feature>
<keyword evidence="1" id="KW-0472">Membrane</keyword>
<gene>
    <name evidence="2" type="ORF">BXY41_106101</name>
</gene>